<dbReference type="AlphaFoldDB" id="A0A556C446"/>
<comment type="caution">
    <text evidence="3">The sequence shown here is derived from an EMBL/GenBank/DDBJ whole genome shotgun (WGS) entry which is preliminary data.</text>
</comment>
<dbReference type="SUPFAM" id="SSF53756">
    <property type="entry name" value="UDP-Glycosyltransferase/glycogen phosphorylase"/>
    <property type="match status" value="1"/>
</dbReference>
<dbReference type="Gene3D" id="3.40.50.2000">
    <property type="entry name" value="Glycogen Phosphorylase B"/>
    <property type="match status" value="3"/>
</dbReference>
<evidence type="ECO:0000259" key="2">
    <source>
        <dbReference type="Pfam" id="PF00534"/>
    </source>
</evidence>
<dbReference type="Proteomes" id="UP000316406">
    <property type="component" value="Unassembled WGS sequence"/>
</dbReference>
<dbReference type="InterPro" id="IPR001296">
    <property type="entry name" value="Glyco_trans_1"/>
</dbReference>
<accession>A0A556C446</accession>
<reference evidence="3 4" key="1">
    <citation type="submission" date="2019-07" db="EMBL/GenBank/DDBJ databases">
        <title>Draft genome sequence of Brevibacterium aurantiacum XU54 isolated from Xinjiang China.</title>
        <authorList>
            <person name="Xu X."/>
        </authorList>
    </citation>
    <scope>NUCLEOTIDE SEQUENCE [LARGE SCALE GENOMIC DNA]</scope>
    <source>
        <strain evidence="3 4">XU54</strain>
    </source>
</reference>
<name>A0A556C446_BREAU</name>
<dbReference type="Pfam" id="PF00534">
    <property type="entry name" value="Glycos_transf_1"/>
    <property type="match status" value="1"/>
</dbReference>
<sequence length="582" mass="66179">MTRAVIRRTNSLLKHGHVQSATILTYAPNNDAEATHERLVAMGIMDERTEIRNLWSEIRGWNDDELQALKGNAVTGPVEAPVGVRTELSPLYVLYRDSESRSIIRQEHYRPDGSLLLIDIKSNGSRRLILYQTDGEPLVEWDRARDLYLQWTDHVIVRRPAIFIVDAGPVSVFAHELRPRDFVMIHYLHVSQLKRPERGRNGEIVSNRLESFRNFDSYDFTAVQSRQQIDDLAHRGFSGEKMRLLPSEISESAFQYPEGGYRDELRGCIVARLVELKQIDHAIRAVAEARQEFPGLKLDIYGKGNDLGRLKELVAELGADDAVMFNGHVDDLPKRLAESSFSLLTSKHEGLPLAVRESMAAGCVPITYDITYGPRDIITHGVNGYVVPQGDVKALTDHIVEFLGAEPSNRQLMRESAVTRAKDFLSESIYPEWKKAIEQSTSIVDPEPFRDERYIRSREVSLEAVDAGFVLSIAFADEESVSAEHLQLVLASRRSNTFFLRINRPEVKRGRGKSAQYRFYVECELFDESKKQTFDVFVRKPGAAWESKVRVKVQEQFEALEAGGMKWYRTEYGNFSVSVSGR</sequence>
<evidence type="ECO:0000313" key="4">
    <source>
        <dbReference type="Proteomes" id="UP000316406"/>
    </source>
</evidence>
<dbReference type="EMBL" id="VLTK01000019">
    <property type="protein sequence ID" value="TSI12239.1"/>
    <property type="molecule type" value="Genomic_DNA"/>
</dbReference>
<gene>
    <name evidence="3" type="ORF">FO013_20495</name>
</gene>
<dbReference type="GO" id="GO:0016757">
    <property type="term" value="F:glycosyltransferase activity"/>
    <property type="evidence" value="ECO:0007669"/>
    <property type="project" value="InterPro"/>
</dbReference>
<organism evidence="3 4">
    <name type="scientific">Brevibacterium aurantiacum</name>
    <dbReference type="NCBI Taxonomy" id="273384"/>
    <lineage>
        <taxon>Bacteria</taxon>
        <taxon>Bacillati</taxon>
        <taxon>Actinomycetota</taxon>
        <taxon>Actinomycetes</taxon>
        <taxon>Micrococcales</taxon>
        <taxon>Brevibacteriaceae</taxon>
        <taxon>Brevibacterium</taxon>
    </lineage>
</organism>
<proteinExistence type="predicted"/>
<keyword evidence="4" id="KW-1185">Reference proteome</keyword>
<feature type="domain" description="Glycosyl transferase family 1" evidence="2">
    <location>
        <begin position="268"/>
        <end position="412"/>
    </location>
</feature>
<dbReference type="PANTHER" id="PTHR12526">
    <property type="entry name" value="GLYCOSYLTRANSFERASE"/>
    <property type="match status" value="1"/>
</dbReference>
<protein>
    <submittedName>
        <fullName evidence="3">Glycosyltransferase</fullName>
    </submittedName>
</protein>
<keyword evidence="1 3" id="KW-0808">Transferase</keyword>
<dbReference type="OrthoDB" id="506201at2"/>
<evidence type="ECO:0000313" key="3">
    <source>
        <dbReference type="EMBL" id="TSI12239.1"/>
    </source>
</evidence>
<evidence type="ECO:0000256" key="1">
    <source>
        <dbReference type="ARBA" id="ARBA00022679"/>
    </source>
</evidence>